<dbReference type="RefSeq" id="XP_056501803.1">
    <property type="nucleotide sequence ID" value="XM_056642391.1"/>
</dbReference>
<dbReference type="EMBL" id="JAPQKT010000003">
    <property type="protein sequence ID" value="KAJ5234303.1"/>
    <property type="molecule type" value="Genomic_DNA"/>
</dbReference>
<evidence type="ECO:0000256" key="1">
    <source>
        <dbReference type="SAM" id="MobiDB-lite"/>
    </source>
</evidence>
<comment type="caution">
    <text evidence="2">The sequence shown here is derived from an EMBL/GenBank/DDBJ whole genome shotgun (WGS) entry which is preliminary data.</text>
</comment>
<keyword evidence="3" id="KW-1185">Reference proteome</keyword>
<dbReference type="AlphaFoldDB" id="A0A9W9P2S0"/>
<name>A0A9W9P2S0_PENCI</name>
<evidence type="ECO:0000313" key="3">
    <source>
        <dbReference type="Proteomes" id="UP001147733"/>
    </source>
</evidence>
<evidence type="ECO:0008006" key="4">
    <source>
        <dbReference type="Google" id="ProtNLM"/>
    </source>
</evidence>
<sequence>MANAAPTKEMAKRNATSPANQTPTDGALIKSVCSSDKDCKDNRACYKAENDSRDHCNIKNGLLNSPCNAKSGKAEDPCVSPLECFNGKYQRQDQNCLHRGSGCLFRPNSCCDGLECKGSSSNLEVICRIK</sequence>
<evidence type="ECO:0000313" key="2">
    <source>
        <dbReference type="EMBL" id="KAJ5234303.1"/>
    </source>
</evidence>
<reference evidence="2" key="2">
    <citation type="journal article" date="2023" name="IMA Fungus">
        <title>Comparative genomic study of the Penicillium genus elucidates a diverse pangenome and 15 lateral gene transfer events.</title>
        <authorList>
            <person name="Petersen C."/>
            <person name="Sorensen T."/>
            <person name="Nielsen M.R."/>
            <person name="Sondergaard T.E."/>
            <person name="Sorensen J.L."/>
            <person name="Fitzpatrick D.A."/>
            <person name="Frisvad J.C."/>
            <person name="Nielsen K.L."/>
        </authorList>
    </citation>
    <scope>NUCLEOTIDE SEQUENCE</scope>
    <source>
        <strain evidence="2">IBT 23319</strain>
    </source>
</reference>
<dbReference type="OrthoDB" id="10498967at2759"/>
<dbReference type="GeneID" id="81381558"/>
<protein>
    <recommendedName>
        <fullName evidence="4">Dickkopf N-terminal cysteine-rich domain-containing protein</fullName>
    </recommendedName>
</protein>
<organism evidence="2 3">
    <name type="scientific">Penicillium citrinum</name>
    <dbReference type="NCBI Taxonomy" id="5077"/>
    <lineage>
        <taxon>Eukaryota</taxon>
        <taxon>Fungi</taxon>
        <taxon>Dikarya</taxon>
        <taxon>Ascomycota</taxon>
        <taxon>Pezizomycotina</taxon>
        <taxon>Eurotiomycetes</taxon>
        <taxon>Eurotiomycetidae</taxon>
        <taxon>Eurotiales</taxon>
        <taxon>Aspergillaceae</taxon>
        <taxon>Penicillium</taxon>
    </lineage>
</organism>
<feature type="region of interest" description="Disordered" evidence="1">
    <location>
        <begin position="1"/>
        <end position="27"/>
    </location>
</feature>
<feature type="compositionally biased region" description="Polar residues" evidence="1">
    <location>
        <begin position="14"/>
        <end position="24"/>
    </location>
</feature>
<dbReference type="Proteomes" id="UP001147733">
    <property type="component" value="Unassembled WGS sequence"/>
</dbReference>
<reference evidence="2" key="1">
    <citation type="submission" date="2022-11" db="EMBL/GenBank/DDBJ databases">
        <authorList>
            <person name="Petersen C."/>
        </authorList>
    </citation>
    <scope>NUCLEOTIDE SEQUENCE</scope>
    <source>
        <strain evidence="2">IBT 23319</strain>
    </source>
</reference>
<proteinExistence type="predicted"/>
<gene>
    <name evidence="2" type="ORF">N7469_003471</name>
</gene>
<accession>A0A9W9P2S0</accession>